<feature type="region of interest" description="Disordered" evidence="1">
    <location>
        <begin position="181"/>
        <end position="271"/>
    </location>
</feature>
<protein>
    <recommendedName>
        <fullName evidence="2">Methyltransferase domain-containing protein</fullName>
    </recommendedName>
</protein>
<evidence type="ECO:0000256" key="1">
    <source>
        <dbReference type="SAM" id="MobiDB-lite"/>
    </source>
</evidence>
<dbReference type="PANTHER" id="PTHR43591">
    <property type="entry name" value="METHYLTRANSFERASE"/>
    <property type="match status" value="1"/>
</dbReference>
<dbReference type="GO" id="GO:0008168">
    <property type="term" value="F:methyltransferase activity"/>
    <property type="evidence" value="ECO:0007669"/>
    <property type="project" value="TreeGrafter"/>
</dbReference>
<keyword evidence="4" id="KW-1185">Reference proteome</keyword>
<accession>A0A8H5LJ79</accession>
<dbReference type="InterPro" id="IPR041698">
    <property type="entry name" value="Methyltransf_25"/>
</dbReference>
<dbReference type="EMBL" id="JAACJO010000004">
    <property type="protein sequence ID" value="KAF5359197.1"/>
    <property type="molecule type" value="Genomic_DNA"/>
</dbReference>
<sequence>MAVGVERDVQDMLLGQRKTKRGQGNVPYPIEEYTTDLANLDIWDNMFFESIWGSPTIYNFPSEPGLVLDVGCGTGWWVINMARRWQNTMFVGFDLAEIQPRLRDFEHLNDISDRISWVNGNFLDVFPFPDDHFDYVRVCRAGLAVPEDEWQFFLEGIWRVMRTGGLLEIIEEDLIFPTPTIPGLSNEDSITPSPSRLDSHVTLDTLSSGSSGSTETYGPSTILGDDRSSKTKGKRSRLTSLKNSLASSRDARSSTDTLAAEGADTANHPQNHTKLKAAWDSMLTSRFISNKVLSILPFYLSTLFSGVEIFHLYTVPLPANTPLEYDIWDDDDSLYSFPRPRNRPHQQKHPVVNINPDHLINYPIVTELPRLQAMDLQELAGMHLHYTVGFIKSCKEAIREEYQKLYPTDDCRQSSPRVQRIMGTDVMGMVFQSAQPEPFDVEWNDWVW</sequence>
<dbReference type="Pfam" id="PF13649">
    <property type="entry name" value="Methyltransf_25"/>
    <property type="match status" value="1"/>
</dbReference>
<dbReference type="PANTHER" id="PTHR43591:SF24">
    <property type="entry name" value="2-METHOXY-6-POLYPRENYL-1,4-BENZOQUINOL METHYLASE, MITOCHONDRIAL"/>
    <property type="match status" value="1"/>
</dbReference>
<evidence type="ECO:0000313" key="3">
    <source>
        <dbReference type="EMBL" id="KAF5359197.1"/>
    </source>
</evidence>
<feature type="compositionally biased region" description="Low complexity" evidence="1">
    <location>
        <begin position="207"/>
        <end position="221"/>
    </location>
</feature>
<comment type="caution">
    <text evidence="3">The sequence shown here is derived from an EMBL/GenBank/DDBJ whole genome shotgun (WGS) entry which is preliminary data.</text>
</comment>
<feature type="compositionally biased region" description="Polar residues" evidence="1">
    <location>
        <begin position="238"/>
        <end position="247"/>
    </location>
</feature>
<dbReference type="SUPFAM" id="SSF53335">
    <property type="entry name" value="S-adenosyl-L-methionine-dependent methyltransferases"/>
    <property type="match status" value="1"/>
</dbReference>
<dbReference type="AlphaFoldDB" id="A0A8H5LJ79"/>
<gene>
    <name evidence="3" type="ORF">D9756_003116</name>
</gene>
<reference evidence="3 4" key="1">
    <citation type="journal article" date="2020" name="ISME J.">
        <title>Uncovering the hidden diversity of litter-decomposition mechanisms in mushroom-forming fungi.</title>
        <authorList>
            <person name="Floudas D."/>
            <person name="Bentzer J."/>
            <person name="Ahren D."/>
            <person name="Johansson T."/>
            <person name="Persson P."/>
            <person name="Tunlid A."/>
        </authorList>
    </citation>
    <scope>NUCLEOTIDE SEQUENCE [LARGE SCALE GENOMIC DNA]</scope>
    <source>
        <strain evidence="3 4">CBS 146.42</strain>
    </source>
</reference>
<name>A0A8H5LJ79_9AGAR</name>
<dbReference type="Proteomes" id="UP000559027">
    <property type="component" value="Unassembled WGS sequence"/>
</dbReference>
<proteinExistence type="predicted"/>
<evidence type="ECO:0000313" key="4">
    <source>
        <dbReference type="Proteomes" id="UP000559027"/>
    </source>
</evidence>
<dbReference type="OrthoDB" id="2013972at2759"/>
<feature type="domain" description="Methyltransferase" evidence="2">
    <location>
        <begin position="67"/>
        <end position="165"/>
    </location>
</feature>
<feature type="compositionally biased region" description="Polar residues" evidence="1">
    <location>
        <begin position="186"/>
        <end position="206"/>
    </location>
</feature>
<dbReference type="InterPro" id="IPR029063">
    <property type="entry name" value="SAM-dependent_MTases_sf"/>
</dbReference>
<organism evidence="3 4">
    <name type="scientific">Leucocoprinus leucothites</name>
    <dbReference type="NCBI Taxonomy" id="201217"/>
    <lineage>
        <taxon>Eukaryota</taxon>
        <taxon>Fungi</taxon>
        <taxon>Dikarya</taxon>
        <taxon>Basidiomycota</taxon>
        <taxon>Agaricomycotina</taxon>
        <taxon>Agaricomycetes</taxon>
        <taxon>Agaricomycetidae</taxon>
        <taxon>Agaricales</taxon>
        <taxon>Agaricineae</taxon>
        <taxon>Agaricaceae</taxon>
        <taxon>Leucocoprinus</taxon>
    </lineage>
</organism>
<evidence type="ECO:0000259" key="2">
    <source>
        <dbReference type="Pfam" id="PF13649"/>
    </source>
</evidence>
<dbReference type="Gene3D" id="3.40.50.150">
    <property type="entry name" value="Vaccinia Virus protein VP39"/>
    <property type="match status" value="1"/>
</dbReference>
<dbReference type="CDD" id="cd02440">
    <property type="entry name" value="AdoMet_MTases"/>
    <property type="match status" value="1"/>
</dbReference>